<dbReference type="InterPro" id="IPR023186">
    <property type="entry name" value="IUNH"/>
</dbReference>
<dbReference type="InterPro" id="IPR001910">
    <property type="entry name" value="Inosine/uridine_hydrolase_dom"/>
</dbReference>
<dbReference type="PANTHER" id="PTHR12304:SF59">
    <property type="entry name" value="INOSINE-URIDINE PREFERRING NUCLEOSIDE HYDROLASE FAMILY PROTEIN"/>
    <property type="match status" value="1"/>
</dbReference>
<keyword evidence="6" id="KW-1185">Reference proteome</keyword>
<dbReference type="InterPro" id="IPR036452">
    <property type="entry name" value="Ribo_hydro-like"/>
</dbReference>
<accession>A0A8J4CJH3</accession>
<proteinExistence type="inferred from homology"/>
<evidence type="ECO:0000256" key="1">
    <source>
        <dbReference type="ARBA" id="ARBA00009176"/>
    </source>
</evidence>
<name>A0A8J4CJH3_9CHLO</name>
<evidence type="ECO:0000259" key="4">
    <source>
        <dbReference type="Pfam" id="PF01156"/>
    </source>
</evidence>
<sequence length="606" mass="62350">MSYRLVSSKSVLPLHLPSRLSKRLQSHDPWIFRPNSFCTLFASCITRAPRNSGIFKVSPRMSGLHCSDVSGIQLWIDTDAGVDDALAIALALSHPTVDVVGISVVRGNVDVAQGLTNVGRVLLTATEATLQNLDLGAAPEAVSAGDCCDASAVVGILQAAHEPPASGASPSPSPAFTLQGVAVYGGADAPLASPPQPLTYYYGRDGLGDVPGLVPTELTVRRALFGGGEPAVSGNMSTSRIACNRSSGGAEGFHGAGDSVMDGSVQPTSNAAPTAAAAPAAAAAAASGDFGTALSAAEALVAAARGSPGQLVVVALGPLTNLALALRIEPQLPSLIRALLVLGGGEGENGGNVTPYAEFNFHADPEAAAEVVRGFGSAVGSCRCRYRSNGARGVQGVASPGENPRVALVTWRCCQQNLLRWEVVDELMSVAGVEVGLANPAAAVMAEGAAASPGPTLRGSFIKGILAPFLARWRRDSPDGMLLGDPLAVAVATGLQPTRNQVPLIAVQRPHRRQQEHVKHAEFETVSTQPPQELGTSLNGGLDPNLSASDHWGGLVLDCYVAPCRVELQGGCHVGDGCVKCGRRRRHVHVDTNTIPGAVSHPIPPL</sequence>
<protein>
    <recommendedName>
        <fullName evidence="4">Inosine/uridine-preferring nucleoside hydrolase domain-containing protein</fullName>
    </recommendedName>
</protein>
<comment type="caution">
    <text evidence="5">The sequence shown here is derived from an EMBL/GenBank/DDBJ whole genome shotgun (WGS) entry which is preliminary data.</text>
</comment>
<keyword evidence="2" id="KW-0378">Hydrolase</keyword>
<dbReference type="OrthoDB" id="432381at2759"/>
<dbReference type="SUPFAM" id="SSF53590">
    <property type="entry name" value="Nucleoside hydrolase"/>
    <property type="match status" value="1"/>
</dbReference>
<evidence type="ECO:0000256" key="3">
    <source>
        <dbReference type="ARBA" id="ARBA00023295"/>
    </source>
</evidence>
<dbReference type="GO" id="GO:0005829">
    <property type="term" value="C:cytosol"/>
    <property type="evidence" value="ECO:0007669"/>
    <property type="project" value="TreeGrafter"/>
</dbReference>
<evidence type="ECO:0000313" key="5">
    <source>
        <dbReference type="EMBL" id="GIL80866.1"/>
    </source>
</evidence>
<reference evidence="5" key="1">
    <citation type="journal article" date="2021" name="Proc. Natl. Acad. Sci. U.S.A.">
        <title>Three genomes in the algal genus Volvox reveal the fate of a haploid sex-determining region after a transition to homothallism.</title>
        <authorList>
            <person name="Yamamoto K."/>
            <person name="Hamaji T."/>
            <person name="Kawai-Toyooka H."/>
            <person name="Matsuzaki R."/>
            <person name="Takahashi F."/>
            <person name="Nishimura Y."/>
            <person name="Kawachi M."/>
            <person name="Noguchi H."/>
            <person name="Minakuchi Y."/>
            <person name="Umen J.G."/>
            <person name="Toyoda A."/>
            <person name="Nozaki H."/>
        </authorList>
    </citation>
    <scope>NUCLEOTIDE SEQUENCE</scope>
    <source>
        <strain evidence="5">NIES-3786</strain>
    </source>
</reference>
<organism evidence="5 6">
    <name type="scientific">Volvox reticuliferus</name>
    <dbReference type="NCBI Taxonomy" id="1737510"/>
    <lineage>
        <taxon>Eukaryota</taxon>
        <taxon>Viridiplantae</taxon>
        <taxon>Chlorophyta</taxon>
        <taxon>core chlorophytes</taxon>
        <taxon>Chlorophyceae</taxon>
        <taxon>CS clade</taxon>
        <taxon>Chlamydomonadales</taxon>
        <taxon>Volvocaceae</taxon>
        <taxon>Volvox</taxon>
    </lineage>
</organism>
<dbReference type="Pfam" id="PF01156">
    <property type="entry name" value="IU_nuc_hydro"/>
    <property type="match status" value="2"/>
</dbReference>
<dbReference type="GO" id="GO:0006152">
    <property type="term" value="P:purine nucleoside catabolic process"/>
    <property type="evidence" value="ECO:0007669"/>
    <property type="project" value="TreeGrafter"/>
</dbReference>
<evidence type="ECO:0000313" key="6">
    <source>
        <dbReference type="Proteomes" id="UP000747110"/>
    </source>
</evidence>
<feature type="domain" description="Inosine/uridine-preferring nucleoside hydrolase" evidence="4">
    <location>
        <begin position="74"/>
        <end position="126"/>
    </location>
</feature>
<feature type="domain" description="Inosine/uridine-preferring nucleoside hydrolase" evidence="4">
    <location>
        <begin position="180"/>
        <end position="497"/>
    </location>
</feature>
<dbReference type="EMBL" id="BNCP01000020">
    <property type="protein sequence ID" value="GIL80866.1"/>
    <property type="molecule type" value="Genomic_DNA"/>
</dbReference>
<dbReference type="Gene3D" id="3.90.245.10">
    <property type="entry name" value="Ribonucleoside hydrolase-like"/>
    <property type="match status" value="1"/>
</dbReference>
<dbReference type="AlphaFoldDB" id="A0A8J4CJH3"/>
<evidence type="ECO:0000256" key="2">
    <source>
        <dbReference type="ARBA" id="ARBA00022801"/>
    </source>
</evidence>
<comment type="similarity">
    <text evidence="1">Belongs to the IUNH family.</text>
</comment>
<gene>
    <name evidence="5" type="ORF">Vretifemale_9934</name>
</gene>
<dbReference type="GO" id="GO:0008477">
    <property type="term" value="F:purine nucleosidase activity"/>
    <property type="evidence" value="ECO:0007669"/>
    <property type="project" value="TreeGrafter"/>
</dbReference>
<dbReference type="PANTHER" id="PTHR12304">
    <property type="entry name" value="INOSINE-URIDINE PREFERRING NUCLEOSIDE HYDROLASE"/>
    <property type="match status" value="1"/>
</dbReference>
<dbReference type="Proteomes" id="UP000747110">
    <property type="component" value="Unassembled WGS sequence"/>
</dbReference>
<keyword evidence="3" id="KW-0326">Glycosidase</keyword>